<dbReference type="AlphaFoldDB" id="A0A2K0UQF9"/>
<sequence>MERAIVDEPTKPNPKQMAKSCSFTGEGSAPAKNHYVECTFPTFANTPSPSGYQPVPVRYRCHRHTSRTND</sequence>
<feature type="region of interest" description="Disordered" evidence="1">
    <location>
        <begin position="1"/>
        <end position="26"/>
    </location>
</feature>
<dbReference type="EMBL" id="MTYI01000004">
    <property type="protein sequence ID" value="PNP60009.1"/>
    <property type="molecule type" value="Genomic_DNA"/>
</dbReference>
<evidence type="ECO:0000313" key="2">
    <source>
        <dbReference type="EMBL" id="PNP60009.1"/>
    </source>
</evidence>
<proteinExistence type="predicted"/>
<evidence type="ECO:0000313" key="3">
    <source>
        <dbReference type="Proteomes" id="UP000236290"/>
    </source>
</evidence>
<comment type="caution">
    <text evidence="2">The sequence shown here is derived from an EMBL/GenBank/DDBJ whole genome shotgun (WGS) entry which is preliminary data.</text>
</comment>
<name>A0A2K0UQF9_TRIHA</name>
<organism evidence="2 3">
    <name type="scientific">Trichoderma harzianum</name>
    <name type="common">Hypocrea lixii</name>
    <dbReference type="NCBI Taxonomy" id="5544"/>
    <lineage>
        <taxon>Eukaryota</taxon>
        <taxon>Fungi</taxon>
        <taxon>Dikarya</taxon>
        <taxon>Ascomycota</taxon>
        <taxon>Pezizomycotina</taxon>
        <taxon>Sordariomycetes</taxon>
        <taxon>Hypocreomycetidae</taxon>
        <taxon>Hypocreales</taxon>
        <taxon>Hypocreaceae</taxon>
        <taxon>Trichoderma</taxon>
    </lineage>
</organism>
<gene>
    <name evidence="2" type="ORF">THARTR1_00033</name>
</gene>
<accession>A0A2K0UQF9</accession>
<reference evidence="2 3" key="1">
    <citation type="submission" date="2017-02" db="EMBL/GenBank/DDBJ databases">
        <title>Genomes of Trichoderma spp. with biocontrol activity.</title>
        <authorList>
            <person name="Gardiner D."/>
            <person name="Kazan K."/>
            <person name="Vos C."/>
            <person name="Harvey P."/>
        </authorList>
    </citation>
    <scope>NUCLEOTIDE SEQUENCE [LARGE SCALE GENOMIC DNA]</scope>
    <source>
        <strain evidence="2 3">Tr1</strain>
    </source>
</reference>
<dbReference type="Proteomes" id="UP000236290">
    <property type="component" value="Unassembled WGS sequence"/>
</dbReference>
<evidence type="ECO:0000256" key="1">
    <source>
        <dbReference type="SAM" id="MobiDB-lite"/>
    </source>
</evidence>
<protein>
    <submittedName>
        <fullName evidence="2">Uncharacterized protein</fullName>
    </submittedName>
</protein>
<feature type="compositionally biased region" description="Basic and acidic residues" evidence="1">
    <location>
        <begin position="1"/>
        <end position="10"/>
    </location>
</feature>